<feature type="signal peptide" evidence="4">
    <location>
        <begin position="1"/>
        <end position="17"/>
    </location>
</feature>
<dbReference type="PROSITE" id="PS51257">
    <property type="entry name" value="PROKAR_LIPOPROTEIN"/>
    <property type="match status" value="1"/>
</dbReference>
<comment type="similarity">
    <text evidence="2">Belongs to the bacterial solute-binding protein SsuA/TauA family.</text>
</comment>
<accession>A0A0K9YRI5</accession>
<feature type="chain" id="PRO_5038697487" evidence="4">
    <location>
        <begin position="18"/>
        <end position="330"/>
    </location>
</feature>
<evidence type="ECO:0000256" key="1">
    <source>
        <dbReference type="ARBA" id="ARBA00004418"/>
    </source>
</evidence>
<reference evidence="6" key="2">
    <citation type="submission" date="2015-07" db="EMBL/GenBank/DDBJ databases">
        <title>MeaNS - Measles Nucleotide Surveillance Program.</title>
        <authorList>
            <person name="Tran T."/>
            <person name="Druce J."/>
        </authorList>
    </citation>
    <scope>NUCLEOTIDE SEQUENCE</scope>
    <source>
        <strain evidence="6">DSM 9887</strain>
    </source>
</reference>
<dbReference type="GO" id="GO:0042597">
    <property type="term" value="C:periplasmic space"/>
    <property type="evidence" value="ECO:0007669"/>
    <property type="project" value="UniProtKB-SubCell"/>
</dbReference>
<dbReference type="Proteomes" id="UP000319578">
    <property type="component" value="Unassembled WGS sequence"/>
</dbReference>
<dbReference type="OrthoDB" id="9802202at2"/>
<evidence type="ECO:0000313" key="6">
    <source>
        <dbReference type="EMBL" id="KNB71291.1"/>
    </source>
</evidence>
<evidence type="ECO:0000313" key="5">
    <source>
        <dbReference type="EMBL" id="GED66437.1"/>
    </source>
</evidence>
<dbReference type="PANTHER" id="PTHR30024:SF47">
    <property type="entry name" value="TAURINE-BINDING PERIPLASMIC PROTEIN"/>
    <property type="match status" value="1"/>
</dbReference>
<reference evidence="5 8" key="3">
    <citation type="submission" date="2019-06" db="EMBL/GenBank/DDBJ databases">
        <title>Whole genome shotgun sequence of Brevibacillus reuszeri NBRC 15719.</title>
        <authorList>
            <person name="Hosoyama A."/>
            <person name="Uohara A."/>
            <person name="Ohji S."/>
            <person name="Ichikawa N."/>
        </authorList>
    </citation>
    <scope>NUCLEOTIDE SEQUENCE [LARGE SCALE GENOMIC DNA]</scope>
    <source>
        <strain evidence="5 8">NBRC 15719</strain>
    </source>
</reference>
<evidence type="ECO:0000256" key="4">
    <source>
        <dbReference type="SAM" id="SignalP"/>
    </source>
</evidence>
<comment type="caution">
    <text evidence="6">The sequence shown here is derived from an EMBL/GenBank/DDBJ whole genome shotgun (WGS) entry which is preliminary data.</text>
</comment>
<dbReference type="AlphaFoldDB" id="A0A0K9YRI5"/>
<evidence type="ECO:0000256" key="3">
    <source>
        <dbReference type="ARBA" id="ARBA00022729"/>
    </source>
</evidence>
<comment type="subcellular location">
    <subcellularLocation>
        <location evidence="1">Periplasm</location>
    </subcellularLocation>
</comment>
<evidence type="ECO:0000313" key="7">
    <source>
        <dbReference type="Proteomes" id="UP000036834"/>
    </source>
</evidence>
<dbReference type="EMBL" id="BJON01000002">
    <property type="protein sequence ID" value="GED66437.1"/>
    <property type="molecule type" value="Genomic_DNA"/>
</dbReference>
<dbReference type="Proteomes" id="UP000036834">
    <property type="component" value="Unassembled WGS sequence"/>
</dbReference>
<sequence>MKRLLSLGLATGLAVMAILTGCSSTPEKIRIGEVTRSLFYAPQYVALEKGFFKEEGIDVELSTIPGGDKVMSALLSGGIEVALVGSETSIYVSQQGAADPVINFAQLTQTDGTFLVARKKIDNFSFDQVKGSVFLGQRKGGMPQMVGEYVLKKHNINPQSDLTLIQNIEFKNIAASFASGTGEYVQLFEPEASRFEQEGIGHVVASFGKESGTVPYTVYMTKQSYLDSNSAAIQKFTNAVYKGQQWVASHSAKETAEVISKYFDQIKPEILESAVKRYLEQGSYSTDPILDETEWNQLQDIMDKAGELKQRADYTKLVNTTFAKTAKEGK</sequence>
<dbReference type="PANTHER" id="PTHR30024">
    <property type="entry name" value="ALIPHATIC SULFONATES-BINDING PROTEIN-RELATED"/>
    <property type="match status" value="1"/>
</dbReference>
<dbReference type="STRING" id="54915.ADS79_21005"/>
<organism evidence="6 7">
    <name type="scientific">Brevibacillus reuszeri</name>
    <dbReference type="NCBI Taxonomy" id="54915"/>
    <lineage>
        <taxon>Bacteria</taxon>
        <taxon>Bacillati</taxon>
        <taxon>Bacillota</taxon>
        <taxon>Bacilli</taxon>
        <taxon>Bacillales</taxon>
        <taxon>Paenibacillaceae</taxon>
        <taxon>Brevibacillus</taxon>
    </lineage>
</organism>
<dbReference type="EMBL" id="LGIQ01000009">
    <property type="protein sequence ID" value="KNB71291.1"/>
    <property type="molecule type" value="Genomic_DNA"/>
</dbReference>
<gene>
    <name evidence="5" type="primary">ytlA</name>
    <name evidence="6" type="ORF">ADS79_21005</name>
    <name evidence="5" type="ORF">BRE01_01390</name>
</gene>
<reference evidence="7" key="1">
    <citation type="submission" date="2015-07" db="EMBL/GenBank/DDBJ databases">
        <title>Genome sequencing project for genomic taxonomy and phylogenomics of Bacillus-like bacteria.</title>
        <authorList>
            <person name="Liu B."/>
            <person name="Wang J."/>
            <person name="Zhu Y."/>
            <person name="Liu G."/>
            <person name="Chen Q."/>
            <person name="Chen Z."/>
            <person name="Lan J."/>
            <person name="Che J."/>
            <person name="Ge C."/>
            <person name="Shi H."/>
            <person name="Pan Z."/>
            <person name="Liu X."/>
        </authorList>
    </citation>
    <scope>NUCLEOTIDE SEQUENCE [LARGE SCALE GENOMIC DNA]</scope>
    <source>
        <strain evidence="7">DSM 9887</strain>
    </source>
</reference>
<proteinExistence type="inferred from homology"/>
<dbReference type="Gene3D" id="3.40.190.10">
    <property type="entry name" value="Periplasmic binding protein-like II"/>
    <property type="match status" value="2"/>
</dbReference>
<name>A0A0K9YRI5_9BACL</name>
<keyword evidence="3 4" id="KW-0732">Signal</keyword>
<dbReference type="PATRIC" id="fig|54915.3.peg.3326"/>
<evidence type="ECO:0000313" key="8">
    <source>
        <dbReference type="Proteomes" id="UP000319578"/>
    </source>
</evidence>
<protein>
    <submittedName>
        <fullName evidence="5">Binding protein YtlA</fullName>
    </submittedName>
</protein>
<dbReference type="SUPFAM" id="SSF53850">
    <property type="entry name" value="Periplasmic binding protein-like II"/>
    <property type="match status" value="1"/>
</dbReference>
<dbReference type="RefSeq" id="WP_049740324.1">
    <property type="nucleotide sequence ID" value="NZ_BJON01000002.1"/>
</dbReference>
<keyword evidence="8" id="KW-1185">Reference proteome</keyword>
<evidence type="ECO:0000256" key="2">
    <source>
        <dbReference type="ARBA" id="ARBA00010742"/>
    </source>
</evidence>
<dbReference type="Pfam" id="PF13379">
    <property type="entry name" value="NMT1_2"/>
    <property type="match status" value="1"/>
</dbReference>